<dbReference type="PROSITE" id="PS00463">
    <property type="entry name" value="ZN2_CY6_FUNGAL_1"/>
    <property type="match status" value="1"/>
</dbReference>
<dbReference type="Proteomes" id="UP001152049">
    <property type="component" value="Unassembled WGS sequence"/>
</dbReference>
<dbReference type="PROSITE" id="PS00028">
    <property type="entry name" value="ZINC_FINGER_C2H2_1"/>
    <property type="match status" value="2"/>
</dbReference>
<name>A0A9W8RWM2_9HYPO</name>
<dbReference type="PANTHER" id="PTHR47660">
    <property type="entry name" value="TRANSCRIPTION FACTOR WITH C2H2 AND ZN(2)-CYS(6) DNA BINDING DOMAIN (EUROFUNG)-RELATED-RELATED"/>
    <property type="match status" value="1"/>
</dbReference>
<gene>
    <name evidence="9" type="ORF">NW762_007903</name>
</gene>
<dbReference type="SMART" id="SM00355">
    <property type="entry name" value="ZnF_C2H2"/>
    <property type="match status" value="2"/>
</dbReference>
<evidence type="ECO:0000256" key="2">
    <source>
        <dbReference type="ARBA" id="ARBA00022833"/>
    </source>
</evidence>
<dbReference type="InterPro" id="IPR013087">
    <property type="entry name" value="Znf_C2H2_type"/>
</dbReference>
<dbReference type="GO" id="GO:0003677">
    <property type="term" value="F:DNA binding"/>
    <property type="evidence" value="ECO:0007669"/>
    <property type="project" value="InterPro"/>
</dbReference>
<dbReference type="InterPro" id="IPR036236">
    <property type="entry name" value="Znf_C2H2_sf"/>
</dbReference>
<dbReference type="GO" id="GO:0008270">
    <property type="term" value="F:zinc ion binding"/>
    <property type="evidence" value="ECO:0007669"/>
    <property type="project" value="UniProtKB-KW"/>
</dbReference>
<dbReference type="EMBL" id="JAOQAZ010000015">
    <property type="protein sequence ID" value="KAJ4258816.1"/>
    <property type="molecule type" value="Genomic_DNA"/>
</dbReference>
<evidence type="ECO:0000256" key="3">
    <source>
        <dbReference type="ARBA" id="ARBA00023015"/>
    </source>
</evidence>
<dbReference type="PANTHER" id="PTHR47660:SF2">
    <property type="entry name" value="TRANSCRIPTION FACTOR WITH C2H2 AND ZN(2)-CYS(6) DNA BINDING DOMAIN (EUROFUNG)"/>
    <property type="match status" value="1"/>
</dbReference>
<accession>A0A9W8RWM2</accession>
<feature type="domain" description="C2H2-type" evidence="8">
    <location>
        <begin position="47"/>
        <end position="74"/>
    </location>
</feature>
<dbReference type="SUPFAM" id="SSF57701">
    <property type="entry name" value="Zn2/Cys6 DNA-binding domain"/>
    <property type="match status" value="1"/>
</dbReference>
<evidence type="ECO:0000256" key="4">
    <source>
        <dbReference type="ARBA" id="ARBA00023163"/>
    </source>
</evidence>
<reference evidence="9" key="1">
    <citation type="submission" date="2022-09" db="EMBL/GenBank/DDBJ databases">
        <title>Fusarium specimens isolated from Avocado Roots.</title>
        <authorList>
            <person name="Stajich J."/>
            <person name="Roper C."/>
            <person name="Heimlech-Rivalta G."/>
        </authorList>
    </citation>
    <scope>NUCLEOTIDE SEQUENCE</scope>
    <source>
        <strain evidence="9">CF00136</strain>
    </source>
</reference>
<feature type="region of interest" description="Disordered" evidence="7">
    <location>
        <begin position="125"/>
        <end position="149"/>
    </location>
</feature>
<dbReference type="GO" id="GO:0000981">
    <property type="term" value="F:DNA-binding transcription factor activity, RNA polymerase II-specific"/>
    <property type="evidence" value="ECO:0007669"/>
    <property type="project" value="InterPro"/>
</dbReference>
<keyword evidence="6" id="KW-0863">Zinc-finger</keyword>
<keyword evidence="10" id="KW-1185">Reference proteome</keyword>
<dbReference type="InterPro" id="IPR001138">
    <property type="entry name" value="Zn2Cys6_DnaBD"/>
</dbReference>
<dbReference type="AlphaFoldDB" id="A0A9W8RWM2"/>
<evidence type="ECO:0000313" key="10">
    <source>
        <dbReference type="Proteomes" id="UP001152049"/>
    </source>
</evidence>
<evidence type="ECO:0000256" key="7">
    <source>
        <dbReference type="SAM" id="MobiDB-lite"/>
    </source>
</evidence>
<feature type="domain" description="C2H2-type" evidence="8">
    <location>
        <begin position="19"/>
        <end position="46"/>
    </location>
</feature>
<evidence type="ECO:0000256" key="6">
    <source>
        <dbReference type="PROSITE-ProRule" id="PRU00042"/>
    </source>
</evidence>
<dbReference type="SMART" id="SM00066">
    <property type="entry name" value="GAL4"/>
    <property type="match status" value="1"/>
</dbReference>
<dbReference type="PROSITE" id="PS50157">
    <property type="entry name" value="ZINC_FINGER_C2H2_2"/>
    <property type="match status" value="2"/>
</dbReference>
<evidence type="ECO:0000313" key="9">
    <source>
        <dbReference type="EMBL" id="KAJ4258816.1"/>
    </source>
</evidence>
<evidence type="ECO:0000256" key="5">
    <source>
        <dbReference type="ARBA" id="ARBA00023242"/>
    </source>
</evidence>
<sequence>MEPSAATKRRQSSPQRTHFQCSYCQRTFGRVDHLTRHIRSHLQDKPFRCEVCDKAFGRQDLLKRHAAGHNANEPGSKRQKRMSNIAPRVSQACKACAAAKLKCDEDVSCKRCVTKGINCEREARDVDVGDRTSPRASAQSPIVDQEPSIPPFEPQNQLPFSDHDFSNFLRGVMTPVEGQQGRSLDQVDLSTFDSTFDPLRSHGLLDFRTDGDTRFDDVAMGLWDLPCSPSFYYNGIVFEPKIGTGINAEPQQPNSTADTRPIALGRVAYKESALGMWEPSQRDHINSNIKALSVLGESPQDTIEVAGLEASSQQFSPLSIGLRDQMMLLALNHCKPESKFAIIRAFPTPEILSKLIGSFFSHHRVQIDSWLHAPSFEPNQQGPEFLLAIVNAGTTFADSKILHSLGFALHEVVRLSLPNMFEASNLITRMLWALQTFVLEIEMGLWSGIKRKMEIAESQRQMPFTMLRRSGRFGKVCQSAAFPLPEDTGDALHGKWLAWIEQESYNRMVYHCYIMDTQVSISMLTCPLISFSELKAPLPESRDLWLAADAETWKSIYLRKERQHNRISLADYFRDSSEIDSSYDAPFCQLIILSGIWGMVWQCLQTIAVLDKPSHSDPALTLRQQEILQSLHRLRINMPEEEAGWQDGPAGMLYELVNMHLHMPFEEVELFAGKGDQNDARRALPLLSDWINSRESRKAIWHAGQLFKVAEKFGPARLRGFYTIALYQANLAMWAYAVVSRVNGTDKDDSMRNQEMVCLNRSDTPLVQRFISRGLPSAAAIQPCVSQGNDAPILVMDQEAVVDHVLGILGANFSHCEAVPPLVENLQQLLDKLGRAATNV</sequence>
<keyword evidence="1" id="KW-0479">Metal-binding</keyword>
<dbReference type="GO" id="GO:0006351">
    <property type="term" value="P:DNA-templated transcription"/>
    <property type="evidence" value="ECO:0007669"/>
    <property type="project" value="InterPro"/>
</dbReference>
<keyword evidence="4" id="KW-0804">Transcription</keyword>
<keyword evidence="5" id="KW-0539">Nucleus</keyword>
<keyword evidence="2" id="KW-0862">Zinc</keyword>
<dbReference type="InterPro" id="IPR036864">
    <property type="entry name" value="Zn2-C6_fun-type_DNA-bd_sf"/>
</dbReference>
<dbReference type="Gene3D" id="4.10.240.10">
    <property type="entry name" value="Zn(2)-C6 fungal-type DNA-binding domain"/>
    <property type="match status" value="1"/>
</dbReference>
<evidence type="ECO:0000259" key="8">
    <source>
        <dbReference type="PROSITE" id="PS50157"/>
    </source>
</evidence>
<dbReference type="OrthoDB" id="40579at2759"/>
<dbReference type="Gene3D" id="3.30.160.60">
    <property type="entry name" value="Classic Zinc Finger"/>
    <property type="match status" value="2"/>
</dbReference>
<comment type="caution">
    <text evidence="9">The sequence shown here is derived from an EMBL/GenBank/DDBJ whole genome shotgun (WGS) entry which is preliminary data.</text>
</comment>
<dbReference type="InterPro" id="IPR007219">
    <property type="entry name" value="XnlR_reg_dom"/>
</dbReference>
<proteinExistence type="predicted"/>
<keyword evidence="3" id="KW-0805">Transcription regulation</keyword>
<organism evidence="9 10">
    <name type="scientific">Fusarium torreyae</name>
    <dbReference type="NCBI Taxonomy" id="1237075"/>
    <lineage>
        <taxon>Eukaryota</taxon>
        <taxon>Fungi</taxon>
        <taxon>Dikarya</taxon>
        <taxon>Ascomycota</taxon>
        <taxon>Pezizomycotina</taxon>
        <taxon>Sordariomycetes</taxon>
        <taxon>Hypocreomycetidae</taxon>
        <taxon>Hypocreales</taxon>
        <taxon>Nectriaceae</taxon>
        <taxon>Fusarium</taxon>
    </lineage>
</organism>
<dbReference type="Pfam" id="PF04082">
    <property type="entry name" value="Fungal_trans"/>
    <property type="match status" value="1"/>
</dbReference>
<dbReference type="SUPFAM" id="SSF57667">
    <property type="entry name" value="beta-beta-alpha zinc fingers"/>
    <property type="match status" value="1"/>
</dbReference>
<evidence type="ECO:0000256" key="1">
    <source>
        <dbReference type="ARBA" id="ARBA00022723"/>
    </source>
</evidence>
<dbReference type="CDD" id="cd12148">
    <property type="entry name" value="fungal_TF_MHR"/>
    <property type="match status" value="1"/>
</dbReference>
<dbReference type="Pfam" id="PF00096">
    <property type="entry name" value="zf-C2H2"/>
    <property type="match status" value="2"/>
</dbReference>
<protein>
    <recommendedName>
        <fullName evidence="8">C2H2-type domain-containing protein</fullName>
    </recommendedName>
</protein>